<dbReference type="AlphaFoldDB" id="A0A2P5CRT5"/>
<keyword evidence="8" id="KW-1185">Reference proteome</keyword>
<reference evidence="8" key="1">
    <citation type="submission" date="2016-06" db="EMBL/GenBank/DDBJ databases">
        <title>Parallel loss of symbiosis genes in relatives of nitrogen-fixing non-legume Parasponia.</title>
        <authorList>
            <person name="Van Velzen R."/>
            <person name="Holmer R."/>
            <person name="Bu F."/>
            <person name="Rutten L."/>
            <person name="Van Zeijl A."/>
            <person name="Liu W."/>
            <person name="Santuari L."/>
            <person name="Cao Q."/>
            <person name="Sharma T."/>
            <person name="Shen D."/>
            <person name="Roswanjaya Y."/>
            <person name="Wardhani T."/>
            <person name="Kalhor M.S."/>
            <person name="Jansen J."/>
            <person name="Van den Hoogen J."/>
            <person name="Gungor B."/>
            <person name="Hartog M."/>
            <person name="Hontelez J."/>
            <person name="Verver J."/>
            <person name="Yang W.-C."/>
            <person name="Schijlen E."/>
            <person name="Repin R."/>
            <person name="Schilthuizen M."/>
            <person name="Schranz E."/>
            <person name="Heidstra R."/>
            <person name="Miyata K."/>
            <person name="Fedorova E."/>
            <person name="Kohlen W."/>
            <person name="Bisseling T."/>
            <person name="Smit S."/>
            <person name="Geurts R."/>
        </authorList>
    </citation>
    <scope>NUCLEOTIDE SEQUENCE [LARGE SCALE GENOMIC DNA]</scope>
    <source>
        <strain evidence="8">cv. WU1-14</strain>
    </source>
</reference>
<keyword evidence="3 6" id="KW-0713">Self-incompatibility</keyword>
<sequence>MMITNRTLSLLIPFVLVMLLLSSIIAETCEGSSTSTYSTTIVLPPDPRPPRRKGTSSVKITNSLGPNIDLTLHCKSKDDDLGDHVLPYNASFGFDFNRNIWGTTLFFCGFPWGASSTGSMSTLR</sequence>
<dbReference type="GO" id="GO:0005576">
    <property type="term" value="C:extracellular region"/>
    <property type="evidence" value="ECO:0007669"/>
    <property type="project" value="UniProtKB-SubCell"/>
</dbReference>
<comment type="similarity">
    <text evidence="2 6">Belongs to the plant self-incompatibility (S1) protein family.</text>
</comment>
<comment type="subcellular location">
    <subcellularLocation>
        <location evidence="1 6">Secreted</location>
    </subcellularLocation>
</comment>
<evidence type="ECO:0000256" key="2">
    <source>
        <dbReference type="ARBA" id="ARBA00005581"/>
    </source>
</evidence>
<dbReference type="OrthoDB" id="1848419at2759"/>
<dbReference type="GO" id="GO:0060320">
    <property type="term" value="P:rejection of self pollen"/>
    <property type="evidence" value="ECO:0007669"/>
    <property type="project" value="UniProtKB-KW"/>
</dbReference>
<organism evidence="7 8">
    <name type="scientific">Parasponia andersonii</name>
    <name type="common">Sponia andersonii</name>
    <dbReference type="NCBI Taxonomy" id="3476"/>
    <lineage>
        <taxon>Eukaryota</taxon>
        <taxon>Viridiplantae</taxon>
        <taxon>Streptophyta</taxon>
        <taxon>Embryophyta</taxon>
        <taxon>Tracheophyta</taxon>
        <taxon>Spermatophyta</taxon>
        <taxon>Magnoliopsida</taxon>
        <taxon>eudicotyledons</taxon>
        <taxon>Gunneridae</taxon>
        <taxon>Pentapetalae</taxon>
        <taxon>rosids</taxon>
        <taxon>fabids</taxon>
        <taxon>Rosales</taxon>
        <taxon>Cannabaceae</taxon>
        <taxon>Parasponia</taxon>
    </lineage>
</organism>
<dbReference type="PANTHER" id="PTHR31232">
    <property type="match status" value="1"/>
</dbReference>
<evidence type="ECO:0000313" key="7">
    <source>
        <dbReference type="EMBL" id="PON63769.1"/>
    </source>
</evidence>
<name>A0A2P5CRT5_PARAD</name>
<keyword evidence="5 6" id="KW-0732">Signal</keyword>
<dbReference type="EMBL" id="JXTB01000101">
    <property type="protein sequence ID" value="PON63769.1"/>
    <property type="molecule type" value="Genomic_DNA"/>
</dbReference>
<evidence type="ECO:0000256" key="4">
    <source>
        <dbReference type="ARBA" id="ARBA00022525"/>
    </source>
</evidence>
<evidence type="ECO:0000256" key="6">
    <source>
        <dbReference type="RuleBase" id="RU367044"/>
    </source>
</evidence>
<accession>A0A2P5CRT5</accession>
<evidence type="ECO:0000256" key="3">
    <source>
        <dbReference type="ARBA" id="ARBA00022471"/>
    </source>
</evidence>
<proteinExistence type="inferred from homology"/>
<keyword evidence="4 6" id="KW-0964">Secreted</keyword>
<evidence type="ECO:0000256" key="5">
    <source>
        <dbReference type="ARBA" id="ARBA00022729"/>
    </source>
</evidence>
<comment type="caution">
    <text evidence="7">The sequence shown here is derived from an EMBL/GenBank/DDBJ whole genome shotgun (WGS) entry which is preliminary data.</text>
</comment>
<feature type="signal peptide" evidence="6">
    <location>
        <begin position="1"/>
        <end position="26"/>
    </location>
</feature>
<dbReference type="InterPro" id="IPR010264">
    <property type="entry name" value="Self-incomp_S1"/>
</dbReference>
<dbReference type="PANTHER" id="PTHR31232:SF149">
    <property type="entry name" value="S-PROTEIN HOMOLOG"/>
    <property type="match status" value="1"/>
</dbReference>
<evidence type="ECO:0000313" key="8">
    <source>
        <dbReference type="Proteomes" id="UP000237105"/>
    </source>
</evidence>
<dbReference type="Proteomes" id="UP000237105">
    <property type="component" value="Unassembled WGS sequence"/>
</dbReference>
<protein>
    <recommendedName>
        <fullName evidence="6">S-protein homolog</fullName>
    </recommendedName>
</protein>
<dbReference type="Pfam" id="PF05938">
    <property type="entry name" value="Self-incomp_S1"/>
    <property type="match status" value="1"/>
</dbReference>
<gene>
    <name evidence="7" type="ORF">PanWU01x14_129250</name>
</gene>
<feature type="chain" id="PRO_5025087879" description="S-protein homolog" evidence="6">
    <location>
        <begin position="27"/>
        <end position="124"/>
    </location>
</feature>
<evidence type="ECO:0000256" key="1">
    <source>
        <dbReference type="ARBA" id="ARBA00004613"/>
    </source>
</evidence>